<comment type="cofactor">
    <cofactor evidence="1 6">
        <name>pyridoxal 5'-phosphate</name>
        <dbReference type="ChEBI" id="CHEBI:597326"/>
    </cofactor>
</comment>
<dbReference type="NCBIfam" id="TIGR01326">
    <property type="entry name" value="OAH_OAS_sulfhy"/>
    <property type="match status" value="1"/>
</dbReference>
<dbReference type="GO" id="GO:0003961">
    <property type="term" value="F:O-acetylhomoserine aminocarboxypropyltransferase activity"/>
    <property type="evidence" value="ECO:0007669"/>
    <property type="project" value="UniProtKB-EC"/>
</dbReference>
<keyword evidence="3 7" id="KW-0808">Transferase</keyword>
<dbReference type="PIRSF" id="PIRSF001434">
    <property type="entry name" value="CGS"/>
    <property type="match status" value="1"/>
</dbReference>
<dbReference type="PROSITE" id="PS00868">
    <property type="entry name" value="CYS_MET_METAB_PP"/>
    <property type="match status" value="1"/>
</dbReference>
<dbReference type="Proteomes" id="UP000198398">
    <property type="component" value="Chromosome"/>
</dbReference>
<dbReference type="GO" id="GO:0006535">
    <property type="term" value="P:cysteine biosynthetic process from serine"/>
    <property type="evidence" value="ECO:0007669"/>
    <property type="project" value="TreeGrafter"/>
</dbReference>
<dbReference type="PANTHER" id="PTHR43797">
    <property type="entry name" value="HOMOCYSTEINE/CYSTEINE SYNTHASE"/>
    <property type="match status" value="1"/>
</dbReference>
<dbReference type="GO" id="GO:0071269">
    <property type="term" value="P:L-homocysteine biosynthetic process"/>
    <property type="evidence" value="ECO:0007669"/>
    <property type="project" value="TreeGrafter"/>
</dbReference>
<dbReference type="InterPro" id="IPR015424">
    <property type="entry name" value="PyrdxlP-dep_Trfase"/>
</dbReference>
<dbReference type="InterPro" id="IPR000277">
    <property type="entry name" value="Cys/Met-Metab_PyrdxlP-dep_enz"/>
</dbReference>
<dbReference type="InterPro" id="IPR015422">
    <property type="entry name" value="PyrdxlP-dep_Trfase_small"/>
</dbReference>
<dbReference type="InterPro" id="IPR054542">
    <property type="entry name" value="Cys_met_metab_PP"/>
</dbReference>
<sequence length="446" mass="46844">MTEQTQKFETLTIHAGQVPDTDAGSRALPIHQTTSFVFPSAQSAADRFALAEAAPIYTRITNPTQAVVEDRVAALEGGAAGLLLASGQSAITLSILNLAGSGDSVAVSPSLYGGSFNLFKHTLSRLGITAQWVQDPTDPESWRAAADETTRAFFVESIPNPKQDIPDIRAIADIAHDIGVPLIVDNTVATPFLLRPLEHGADIVVHSATKFLGGHGTSIAGVIVDGDSFDFAAHAEKYPHFNQPDESYNGLVFAGLPAAFATRARTNLLRDLGPAVSPFNAFLIGQGLETLPLRMERHLENTHQVAAVLEADDRVGPVTWASLDSSPYKATADKYLPRGAGSVLGFVLPGGLEAGKRFVDALTLHSHVANIGDVRSLVIHPASTTHSQLSEEEQRAAGIEPGFVRLSVGIEHIDDILADIEQGLAAAAAGATTATADATATAHATA</sequence>
<keyword evidence="4 5" id="KW-0663">Pyridoxal phosphate</keyword>
<dbReference type="OrthoDB" id="9780685at2"/>
<dbReference type="GO" id="GO:0004124">
    <property type="term" value="F:cysteine synthase activity"/>
    <property type="evidence" value="ECO:0007669"/>
    <property type="project" value="TreeGrafter"/>
</dbReference>
<dbReference type="KEGG" id="brv:CFK39_05195"/>
<dbReference type="RefSeq" id="WP_089064563.1">
    <property type="nucleotide sequence ID" value="NZ_CP022316.1"/>
</dbReference>
<evidence type="ECO:0000313" key="7">
    <source>
        <dbReference type="EMBL" id="ASK65321.1"/>
    </source>
</evidence>
<evidence type="ECO:0000256" key="4">
    <source>
        <dbReference type="ARBA" id="ARBA00022898"/>
    </source>
</evidence>
<dbReference type="Gene3D" id="3.40.640.10">
    <property type="entry name" value="Type I PLP-dependent aspartate aminotransferase-like (Major domain)"/>
    <property type="match status" value="1"/>
</dbReference>
<dbReference type="GO" id="GO:0005737">
    <property type="term" value="C:cytoplasm"/>
    <property type="evidence" value="ECO:0007669"/>
    <property type="project" value="TreeGrafter"/>
</dbReference>
<evidence type="ECO:0000256" key="1">
    <source>
        <dbReference type="ARBA" id="ARBA00001933"/>
    </source>
</evidence>
<dbReference type="PANTHER" id="PTHR43797:SF2">
    <property type="entry name" value="HOMOCYSTEINE_CYSTEINE SYNTHASE"/>
    <property type="match status" value="1"/>
</dbReference>
<evidence type="ECO:0000256" key="5">
    <source>
        <dbReference type="PIRSR" id="PIRSR001434-2"/>
    </source>
</evidence>
<dbReference type="AlphaFoldDB" id="A0A220UBM8"/>
<dbReference type="InterPro" id="IPR006235">
    <property type="entry name" value="OAc-hSer/O-AcSer_sulfhydrylase"/>
</dbReference>
<accession>A0A220UBM8</accession>
<dbReference type="InterPro" id="IPR015421">
    <property type="entry name" value="PyrdxlP-dep_Trfase_major"/>
</dbReference>
<evidence type="ECO:0000313" key="8">
    <source>
        <dbReference type="Proteomes" id="UP000198398"/>
    </source>
</evidence>
<reference evidence="8" key="1">
    <citation type="submission" date="2017-07" db="EMBL/GenBank/DDBJ databases">
        <title>Brachybacterium sp. VR2415.</title>
        <authorList>
            <person name="Tak E.J."/>
            <person name="Bae J.-W."/>
        </authorList>
    </citation>
    <scope>NUCLEOTIDE SEQUENCE [LARGE SCALE GENOMIC DNA]</scope>
    <source>
        <strain evidence="8">VR2415</strain>
    </source>
</reference>
<proteinExistence type="inferred from homology"/>
<protein>
    <submittedName>
        <fullName evidence="7">O-acetylhomoserine aminocarboxypropyltransferase</fullName>
        <ecNumber evidence="7">2.5.1.49</ecNumber>
    </submittedName>
</protein>
<evidence type="ECO:0000256" key="6">
    <source>
        <dbReference type="RuleBase" id="RU362118"/>
    </source>
</evidence>
<dbReference type="FunFam" id="3.40.640.10:FF:000035">
    <property type="entry name" value="O-succinylhomoserine sulfhydrylase"/>
    <property type="match status" value="1"/>
</dbReference>
<comment type="similarity">
    <text evidence="2 6">Belongs to the trans-sulfuration enzymes family.</text>
</comment>
<dbReference type="Gene3D" id="3.90.1150.10">
    <property type="entry name" value="Aspartate Aminotransferase, domain 1"/>
    <property type="match status" value="1"/>
</dbReference>
<dbReference type="EC" id="2.5.1.49" evidence="7"/>
<name>A0A220UBM8_9MICO</name>
<keyword evidence="8" id="KW-1185">Reference proteome</keyword>
<dbReference type="GO" id="GO:0019346">
    <property type="term" value="P:transsulfuration"/>
    <property type="evidence" value="ECO:0007669"/>
    <property type="project" value="InterPro"/>
</dbReference>
<dbReference type="GO" id="GO:0030170">
    <property type="term" value="F:pyridoxal phosphate binding"/>
    <property type="evidence" value="ECO:0007669"/>
    <property type="project" value="InterPro"/>
</dbReference>
<evidence type="ECO:0000256" key="2">
    <source>
        <dbReference type="ARBA" id="ARBA00009077"/>
    </source>
</evidence>
<dbReference type="EMBL" id="CP022316">
    <property type="protein sequence ID" value="ASK65321.1"/>
    <property type="molecule type" value="Genomic_DNA"/>
</dbReference>
<dbReference type="Pfam" id="PF01053">
    <property type="entry name" value="Cys_Met_Meta_PP"/>
    <property type="match status" value="1"/>
</dbReference>
<feature type="modified residue" description="N6-(pyridoxal phosphate)lysine" evidence="5">
    <location>
        <position position="210"/>
    </location>
</feature>
<organism evidence="7 8">
    <name type="scientific">Brachybacterium avium</name>
    <dbReference type="NCBI Taxonomy" id="2017485"/>
    <lineage>
        <taxon>Bacteria</taxon>
        <taxon>Bacillati</taxon>
        <taxon>Actinomycetota</taxon>
        <taxon>Actinomycetes</taxon>
        <taxon>Micrococcales</taxon>
        <taxon>Dermabacteraceae</taxon>
        <taxon>Brachybacterium</taxon>
    </lineage>
</organism>
<dbReference type="CDD" id="cd00614">
    <property type="entry name" value="CGS_like"/>
    <property type="match status" value="1"/>
</dbReference>
<dbReference type="SUPFAM" id="SSF53383">
    <property type="entry name" value="PLP-dependent transferases"/>
    <property type="match status" value="1"/>
</dbReference>
<gene>
    <name evidence="7" type="ORF">CFK39_05195</name>
</gene>
<evidence type="ECO:0000256" key="3">
    <source>
        <dbReference type="ARBA" id="ARBA00022679"/>
    </source>
</evidence>